<dbReference type="InterPro" id="IPR009003">
    <property type="entry name" value="Peptidase_S1_PA"/>
</dbReference>
<dbReference type="InterPro" id="IPR018114">
    <property type="entry name" value="TRYPSIN_HIS"/>
</dbReference>
<dbReference type="SMART" id="SM00020">
    <property type="entry name" value="Tryp_SPc"/>
    <property type="match status" value="1"/>
</dbReference>
<protein>
    <submittedName>
        <fullName evidence="9">Peptidase S1 domain-containing protein</fullName>
    </submittedName>
</protein>
<dbReference type="GO" id="GO:0004252">
    <property type="term" value="F:serine-type endopeptidase activity"/>
    <property type="evidence" value="ECO:0007669"/>
    <property type="project" value="InterPro"/>
</dbReference>
<evidence type="ECO:0000256" key="2">
    <source>
        <dbReference type="ARBA" id="ARBA00022801"/>
    </source>
</evidence>
<feature type="signal peptide" evidence="6">
    <location>
        <begin position="1"/>
        <end position="25"/>
    </location>
</feature>
<evidence type="ECO:0000256" key="6">
    <source>
        <dbReference type="SAM" id="SignalP"/>
    </source>
</evidence>
<evidence type="ECO:0000256" key="1">
    <source>
        <dbReference type="ARBA" id="ARBA00022670"/>
    </source>
</evidence>
<dbReference type="InterPro" id="IPR001314">
    <property type="entry name" value="Peptidase_S1A"/>
</dbReference>
<dbReference type="Proteomes" id="UP000038045">
    <property type="component" value="Unplaced"/>
</dbReference>
<dbReference type="InterPro" id="IPR033116">
    <property type="entry name" value="TRYPSIN_SER"/>
</dbReference>
<proteinExistence type="predicted"/>
<dbReference type="GO" id="GO:0006508">
    <property type="term" value="P:proteolysis"/>
    <property type="evidence" value="ECO:0007669"/>
    <property type="project" value="UniProtKB-KW"/>
</dbReference>
<keyword evidence="3 5" id="KW-0720">Serine protease</keyword>
<evidence type="ECO:0000256" key="5">
    <source>
        <dbReference type="RuleBase" id="RU363034"/>
    </source>
</evidence>
<feature type="chain" id="PRO_5005892092" evidence="6">
    <location>
        <begin position="26"/>
        <end position="301"/>
    </location>
</feature>
<keyword evidence="1 5" id="KW-0645">Protease</keyword>
<dbReference type="Gene3D" id="2.40.10.10">
    <property type="entry name" value="Trypsin-like serine proteases"/>
    <property type="match status" value="1"/>
</dbReference>
<evidence type="ECO:0000259" key="7">
    <source>
        <dbReference type="PROSITE" id="PS50240"/>
    </source>
</evidence>
<dbReference type="SUPFAM" id="SSF50494">
    <property type="entry name" value="Trypsin-like serine proteases"/>
    <property type="match status" value="1"/>
</dbReference>
<dbReference type="PROSITE" id="PS51257">
    <property type="entry name" value="PROKAR_LIPOPROTEIN"/>
    <property type="match status" value="1"/>
</dbReference>
<keyword evidence="4" id="KW-1015">Disulfide bond</keyword>
<dbReference type="FunFam" id="2.40.10.10:FF:000003">
    <property type="entry name" value="Transmembrane serine protease 3"/>
    <property type="match status" value="1"/>
</dbReference>
<dbReference type="AlphaFoldDB" id="A0A0N4ZN95"/>
<accession>A0A0N4ZN95</accession>
<keyword evidence="8" id="KW-1185">Reference proteome</keyword>
<dbReference type="CDD" id="cd00190">
    <property type="entry name" value="Tryp_SPc"/>
    <property type="match status" value="1"/>
</dbReference>
<sequence length="301" mass="34017">MLKMMINSYFVTIYLFQLFFILTSCSELKTLCGKTTDINKGYQLRDFEGIESSRIVGGVKALNNSWPWIGQIIDRNNKQICGSTLIGRQFLITAAHCFGNIKEKNFEKTDYKILFGSNERNKGINYTISSISIHPYYKKNFIAYEYDIALIKLSKPVNITKKLAPIGLPKNSVNRDRICIVAGWGMTSEKGEQSKYLKELQLPILSNEICNDFMHYRGLINTLSSFCAGYSDGRDDACKGDSGGPLMCLENNSWEIHGVISWGVGCAKRGYPGVYTSVFLMRSWIFSEIIRLNSNIGNICM</sequence>
<dbReference type="PROSITE" id="PS50240">
    <property type="entry name" value="TRYPSIN_DOM"/>
    <property type="match status" value="1"/>
</dbReference>
<dbReference type="InterPro" id="IPR001254">
    <property type="entry name" value="Trypsin_dom"/>
</dbReference>
<feature type="domain" description="Peptidase S1" evidence="7">
    <location>
        <begin position="55"/>
        <end position="290"/>
    </location>
</feature>
<evidence type="ECO:0000313" key="9">
    <source>
        <dbReference type="WBParaSite" id="PTRK_0001001000.1"/>
    </source>
</evidence>
<name>A0A0N4ZN95_PARTI</name>
<dbReference type="Pfam" id="PF00089">
    <property type="entry name" value="Trypsin"/>
    <property type="match status" value="1"/>
</dbReference>
<organism evidence="8 9">
    <name type="scientific">Parastrongyloides trichosuri</name>
    <name type="common">Possum-specific nematode worm</name>
    <dbReference type="NCBI Taxonomy" id="131310"/>
    <lineage>
        <taxon>Eukaryota</taxon>
        <taxon>Metazoa</taxon>
        <taxon>Ecdysozoa</taxon>
        <taxon>Nematoda</taxon>
        <taxon>Chromadorea</taxon>
        <taxon>Rhabditida</taxon>
        <taxon>Tylenchina</taxon>
        <taxon>Panagrolaimomorpha</taxon>
        <taxon>Strongyloidoidea</taxon>
        <taxon>Strongyloididae</taxon>
        <taxon>Parastrongyloides</taxon>
    </lineage>
</organism>
<keyword evidence="2 5" id="KW-0378">Hydrolase</keyword>
<dbReference type="WBParaSite" id="PTRK_0001001000.1">
    <property type="protein sequence ID" value="PTRK_0001001000.1"/>
    <property type="gene ID" value="PTRK_0001001000"/>
</dbReference>
<dbReference type="InterPro" id="IPR043504">
    <property type="entry name" value="Peptidase_S1_PA_chymotrypsin"/>
</dbReference>
<reference evidence="9" key="1">
    <citation type="submission" date="2017-02" db="UniProtKB">
        <authorList>
            <consortium name="WormBaseParasite"/>
        </authorList>
    </citation>
    <scope>IDENTIFICATION</scope>
</reference>
<evidence type="ECO:0000256" key="4">
    <source>
        <dbReference type="ARBA" id="ARBA00023157"/>
    </source>
</evidence>
<dbReference type="PROSITE" id="PS00135">
    <property type="entry name" value="TRYPSIN_SER"/>
    <property type="match status" value="1"/>
</dbReference>
<dbReference type="PANTHER" id="PTHR24252:SF7">
    <property type="entry name" value="HYALIN"/>
    <property type="match status" value="1"/>
</dbReference>
<keyword evidence="6" id="KW-0732">Signal</keyword>
<dbReference type="PRINTS" id="PR00722">
    <property type="entry name" value="CHYMOTRYPSIN"/>
</dbReference>
<evidence type="ECO:0000313" key="8">
    <source>
        <dbReference type="Proteomes" id="UP000038045"/>
    </source>
</evidence>
<dbReference type="PROSITE" id="PS00134">
    <property type="entry name" value="TRYPSIN_HIS"/>
    <property type="match status" value="1"/>
</dbReference>
<dbReference type="STRING" id="131310.A0A0N4ZN95"/>
<dbReference type="PANTHER" id="PTHR24252">
    <property type="entry name" value="ACROSIN-RELATED"/>
    <property type="match status" value="1"/>
</dbReference>
<evidence type="ECO:0000256" key="3">
    <source>
        <dbReference type="ARBA" id="ARBA00022825"/>
    </source>
</evidence>